<dbReference type="EMBL" id="BBJU01000024">
    <property type="protein sequence ID" value="GAK72264.1"/>
    <property type="molecule type" value="Genomic_DNA"/>
</dbReference>
<dbReference type="AlphaFoldDB" id="A0A081D018"/>
<protein>
    <submittedName>
        <fullName evidence="1">Uncharacterized protein</fullName>
    </submittedName>
</protein>
<gene>
    <name evidence="1" type="ORF">RRU01S_24_01400</name>
</gene>
<dbReference type="GeneID" id="1137437"/>
<comment type="caution">
    <text evidence="1">The sequence shown here is derived from an EMBL/GenBank/DDBJ whole genome shotgun (WGS) entry which is preliminary data.</text>
</comment>
<reference evidence="1 2" key="1">
    <citation type="submission" date="2014-08" db="EMBL/GenBank/DDBJ databases">
        <title>Whole genome shotgun sequence of Rhizobium rubi NBRC 13261.</title>
        <authorList>
            <person name="Katano-Makiyama Y."/>
            <person name="Hosoyama A."/>
            <person name="Hashimoto M."/>
            <person name="Hosoyama Y."/>
            <person name="Noguchi M."/>
            <person name="Tsuchikane K."/>
            <person name="Uohara A."/>
            <person name="Ohji S."/>
            <person name="Ichikawa N."/>
            <person name="Kimura A."/>
            <person name="Yamazoe A."/>
            <person name="Fujita N."/>
        </authorList>
    </citation>
    <scope>NUCLEOTIDE SEQUENCE [LARGE SCALE GENOMIC DNA]</scope>
    <source>
        <strain evidence="1 2">NBRC 13261</strain>
    </source>
</reference>
<organism evidence="1 2">
    <name type="scientific">Agrobacterium rubi TR3 = NBRC 13261</name>
    <dbReference type="NCBI Taxonomy" id="1368415"/>
    <lineage>
        <taxon>Bacteria</taxon>
        <taxon>Pseudomonadati</taxon>
        <taxon>Pseudomonadota</taxon>
        <taxon>Alphaproteobacteria</taxon>
        <taxon>Hyphomicrobiales</taxon>
        <taxon>Rhizobiaceae</taxon>
        <taxon>Rhizobium/Agrobacterium group</taxon>
        <taxon>Agrobacterium</taxon>
    </lineage>
</organism>
<name>A0A081D018_9HYPH</name>
<sequence>MAKVVVKKLNGPKSGVRGKAVTEKRVRDSSSGQFVTVRTIDAKSQTFGQDLTYVFSRNVAKARRDNKAVTGVVDRAPEKA</sequence>
<proteinExistence type="predicted"/>
<accession>A0A081D018</accession>
<dbReference type="OrthoDB" id="8295972at2"/>
<dbReference type="Proteomes" id="UP000028701">
    <property type="component" value="Unassembled WGS sequence"/>
</dbReference>
<evidence type="ECO:0000313" key="2">
    <source>
        <dbReference type="Proteomes" id="UP000028701"/>
    </source>
</evidence>
<dbReference type="RefSeq" id="WP_003524955.1">
    <property type="nucleotide sequence ID" value="NZ_BBJU01000024.1"/>
</dbReference>
<dbReference type="eggNOG" id="ENOG502ZZ06">
    <property type="taxonomic scope" value="Bacteria"/>
</dbReference>
<evidence type="ECO:0000313" key="1">
    <source>
        <dbReference type="EMBL" id="GAK72264.1"/>
    </source>
</evidence>